<accession>A0A9D2WMG3</accession>
<evidence type="ECO:0000313" key="3">
    <source>
        <dbReference type="Proteomes" id="UP000798488"/>
    </source>
</evidence>
<reference evidence="1" key="1">
    <citation type="submission" date="2016-02" db="EMBL/GenBank/DDBJ databases">
        <title>Draft Genome Sequence of Sporotomaculum syntrophicum Strain FB, a Syntrophic Benzoate Degrader.</title>
        <authorList>
            <person name="Nobu M.K."/>
            <person name="Narihiro T."/>
            <person name="Qiu Y.-L."/>
            <person name="Ohashi A."/>
            <person name="Liu W.-T."/>
            <person name="Yuji S."/>
        </authorList>
    </citation>
    <scope>NUCLEOTIDE SEQUENCE</scope>
    <source>
        <strain evidence="1">FB</strain>
    </source>
</reference>
<dbReference type="Gene3D" id="2.60.120.260">
    <property type="entry name" value="Galactose-binding domain-like"/>
    <property type="match status" value="1"/>
</dbReference>
<dbReference type="AlphaFoldDB" id="A0A9D2WMG3"/>
<evidence type="ECO:0000313" key="2">
    <source>
        <dbReference type="EMBL" id="KAF1084289.1"/>
    </source>
</evidence>
<evidence type="ECO:0000313" key="1">
    <source>
        <dbReference type="EMBL" id="KAF1083690.1"/>
    </source>
</evidence>
<proteinExistence type="predicted"/>
<protein>
    <submittedName>
        <fullName evidence="1">Uncharacterized protein</fullName>
    </submittedName>
</protein>
<keyword evidence="3" id="KW-1185">Reference proteome</keyword>
<sequence length="146" mass="16948">MGIKDRFNNQITFKHTEKPVANYTPNNDFEYEETVGLWKTSGESRIKAPFSYDEEFGKDDTSSLKYSGTVKSKALSNFIPVLPNTEYYYSAYFKDQLNNGYTQLSCRVYDHNFDVIQMGFLAPRAKDEWCFAQSSMPTSEHLYHNV</sequence>
<dbReference type="EMBL" id="LSRS01000032">
    <property type="protein sequence ID" value="KAF1083690.1"/>
    <property type="molecule type" value="Genomic_DNA"/>
</dbReference>
<organism evidence="1 3">
    <name type="scientific">Sporotomaculum syntrophicum</name>
    <dbReference type="NCBI Taxonomy" id="182264"/>
    <lineage>
        <taxon>Bacteria</taxon>
        <taxon>Bacillati</taxon>
        <taxon>Bacillota</taxon>
        <taxon>Clostridia</taxon>
        <taxon>Eubacteriales</taxon>
        <taxon>Desulfallaceae</taxon>
        <taxon>Sporotomaculum</taxon>
    </lineage>
</organism>
<name>A0A9D2WMG3_9FIRM</name>
<dbReference type="Proteomes" id="UP000798488">
    <property type="component" value="Unassembled WGS sequence"/>
</dbReference>
<comment type="caution">
    <text evidence="1">The sequence shown here is derived from an EMBL/GenBank/DDBJ whole genome shotgun (WGS) entry which is preliminary data.</text>
</comment>
<gene>
    <name evidence="2" type="ORF">SPSYN_02693</name>
    <name evidence="1" type="ORF">SPSYN_03147</name>
</gene>
<dbReference type="EMBL" id="LSRS01000006">
    <property type="protein sequence ID" value="KAF1084289.1"/>
    <property type="molecule type" value="Genomic_DNA"/>
</dbReference>